<keyword evidence="6 9" id="KW-0695">RNA-directed DNA polymerase</keyword>
<dbReference type="Pfam" id="PF17917">
    <property type="entry name" value="RT_RNaseH"/>
    <property type="match status" value="1"/>
</dbReference>
<accession>A0A699GKX5</accession>
<feature type="compositionally biased region" description="Gly residues" evidence="7">
    <location>
        <begin position="159"/>
        <end position="174"/>
    </location>
</feature>
<evidence type="ECO:0000313" key="9">
    <source>
        <dbReference type="EMBL" id="GEU28775.1"/>
    </source>
</evidence>
<evidence type="ECO:0000256" key="3">
    <source>
        <dbReference type="ARBA" id="ARBA00022722"/>
    </source>
</evidence>
<dbReference type="InterPro" id="IPR041373">
    <property type="entry name" value="RT_RNaseH"/>
</dbReference>
<evidence type="ECO:0000256" key="1">
    <source>
        <dbReference type="ARBA" id="ARBA00022679"/>
    </source>
</evidence>
<dbReference type="EMBL" id="BKCJ010000020">
    <property type="protein sequence ID" value="GEU28775.1"/>
    <property type="molecule type" value="Genomic_DNA"/>
</dbReference>
<keyword evidence="1" id="KW-0808">Transferase</keyword>
<evidence type="ECO:0000256" key="6">
    <source>
        <dbReference type="ARBA" id="ARBA00022918"/>
    </source>
</evidence>
<name>A0A699GKX5_TANCI</name>
<evidence type="ECO:0000256" key="2">
    <source>
        <dbReference type="ARBA" id="ARBA00022695"/>
    </source>
</evidence>
<proteinExistence type="predicted"/>
<evidence type="ECO:0000256" key="7">
    <source>
        <dbReference type="SAM" id="MobiDB-lite"/>
    </source>
</evidence>
<feature type="domain" description="Reverse transcriptase RNase H-like" evidence="8">
    <location>
        <begin position="331"/>
        <end position="371"/>
    </location>
</feature>
<organism evidence="9">
    <name type="scientific">Tanacetum cinerariifolium</name>
    <name type="common">Dalmatian daisy</name>
    <name type="synonym">Chrysanthemum cinerariifolium</name>
    <dbReference type="NCBI Taxonomy" id="118510"/>
    <lineage>
        <taxon>Eukaryota</taxon>
        <taxon>Viridiplantae</taxon>
        <taxon>Streptophyta</taxon>
        <taxon>Embryophyta</taxon>
        <taxon>Tracheophyta</taxon>
        <taxon>Spermatophyta</taxon>
        <taxon>Magnoliopsida</taxon>
        <taxon>eudicotyledons</taxon>
        <taxon>Gunneridae</taxon>
        <taxon>Pentapetalae</taxon>
        <taxon>asterids</taxon>
        <taxon>campanulids</taxon>
        <taxon>Asterales</taxon>
        <taxon>Asteraceae</taxon>
        <taxon>Asteroideae</taxon>
        <taxon>Anthemideae</taxon>
        <taxon>Anthemidinae</taxon>
        <taxon>Tanacetum</taxon>
    </lineage>
</organism>
<protein>
    <submittedName>
        <fullName evidence="9">Putative reverse transcriptase domain-containing protein</fullName>
    </submittedName>
</protein>
<evidence type="ECO:0000256" key="5">
    <source>
        <dbReference type="ARBA" id="ARBA00022801"/>
    </source>
</evidence>
<feature type="region of interest" description="Disordered" evidence="7">
    <location>
        <begin position="157"/>
        <end position="177"/>
    </location>
</feature>
<comment type="caution">
    <text evidence="9">The sequence shown here is derived from an EMBL/GenBank/DDBJ whole genome shotgun (WGS) entry which is preliminary data.</text>
</comment>
<keyword evidence="3" id="KW-0540">Nuclease</keyword>
<dbReference type="GO" id="GO:0003964">
    <property type="term" value="F:RNA-directed DNA polymerase activity"/>
    <property type="evidence" value="ECO:0007669"/>
    <property type="project" value="UniProtKB-KW"/>
</dbReference>
<dbReference type="PANTHER" id="PTHR34072:SF52">
    <property type="entry name" value="RIBONUCLEASE H"/>
    <property type="match status" value="1"/>
</dbReference>
<dbReference type="CDD" id="cd09274">
    <property type="entry name" value="RNase_HI_RT_Ty3"/>
    <property type="match status" value="1"/>
</dbReference>
<keyword evidence="2" id="KW-0548">Nucleotidyltransferase</keyword>
<dbReference type="GO" id="GO:0004519">
    <property type="term" value="F:endonuclease activity"/>
    <property type="evidence" value="ECO:0007669"/>
    <property type="project" value="UniProtKB-KW"/>
</dbReference>
<dbReference type="AlphaFoldDB" id="A0A699GKX5"/>
<dbReference type="SUPFAM" id="SSF56672">
    <property type="entry name" value="DNA/RNA polymerases"/>
    <property type="match status" value="1"/>
</dbReference>
<keyword evidence="5" id="KW-0378">Hydrolase</keyword>
<dbReference type="GO" id="GO:0016787">
    <property type="term" value="F:hydrolase activity"/>
    <property type="evidence" value="ECO:0007669"/>
    <property type="project" value="UniProtKB-KW"/>
</dbReference>
<keyword evidence="4" id="KW-0255">Endonuclease</keyword>
<dbReference type="PANTHER" id="PTHR34072">
    <property type="entry name" value="ENZYMATIC POLYPROTEIN-RELATED"/>
    <property type="match status" value="1"/>
</dbReference>
<sequence>MAESLSPDHLFDFPGDDPVLNIEDDLKLDIEEDPEEDPEINIDDDPEMDIRLVVALPIGSPPLPETSSDFDFVALVTTDSALWVPPSGSTFEIKGLSSVTPNPPHLLEHELKRLRHDTEALHGSVRTLTREISNYEANQSNAAGAGAFGLAEARCTGSTGAGGAEPAGAGGARPDGGNIRGNFTLEVSKCSDEDSVKLSTFTLEGRALIWWNDHIHSVARISDSNKRKWEDQQRDLSRLPPTRKVEFRIDLILEAMPVKDCSFRMCIDYHEFKLTINNRYPLPRIDDSFGQLQVLALLDGPNDFMLYYDVSNQGFKCVLMQRGKVIAYASRHYLYGTKSVIYTDRRNLQHIIDHKELNMRQRRWIELFSAYNCEIRYHPSKANVVADALSRKERIKP</sequence>
<evidence type="ECO:0000256" key="4">
    <source>
        <dbReference type="ARBA" id="ARBA00022759"/>
    </source>
</evidence>
<evidence type="ECO:0000259" key="8">
    <source>
        <dbReference type="Pfam" id="PF17917"/>
    </source>
</evidence>
<gene>
    <name evidence="9" type="ORF">Tci_000753</name>
</gene>
<reference evidence="9" key="1">
    <citation type="journal article" date="2019" name="Sci. Rep.">
        <title>Draft genome of Tanacetum cinerariifolium, the natural source of mosquito coil.</title>
        <authorList>
            <person name="Yamashiro T."/>
            <person name="Shiraishi A."/>
            <person name="Satake H."/>
            <person name="Nakayama K."/>
        </authorList>
    </citation>
    <scope>NUCLEOTIDE SEQUENCE</scope>
</reference>
<dbReference type="InterPro" id="IPR043502">
    <property type="entry name" value="DNA/RNA_pol_sf"/>
</dbReference>